<keyword evidence="8 12" id="KW-1133">Transmembrane helix</keyword>
<name>A0A151ZGX2_TIELA</name>
<accession>A0A151ZGX2</accession>
<evidence type="ECO:0000256" key="12">
    <source>
        <dbReference type="SAM" id="Phobius"/>
    </source>
</evidence>
<evidence type="ECO:0000256" key="8">
    <source>
        <dbReference type="ARBA" id="ARBA00022989"/>
    </source>
</evidence>
<feature type="transmembrane region" description="Helical" evidence="12">
    <location>
        <begin position="239"/>
        <end position="262"/>
    </location>
</feature>
<evidence type="ECO:0000313" key="16">
    <source>
        <dbReference type="Proteomes" id="UP000076078"/>
    </source>
</evidence>
<dbReference type="PROSITE" id="PS51257">
    <property type="entry name" value="PROKAR_LIPOPROTEIN"/>
    <property type="match status" value="1"/>
</dbReference>
<evidence type="ECO:0000256" key="7">
    <source>
        <dbReference type="ARBA" id="ARBA00022824"/>
    </source>
</evidence>
<evidence type="ECO:0000256" key="6">
    <source>
        <dbReference type="ARBA" id="ARBA00022729"/>
    </source>
</evidence>
<organism evidence="15 16">
    <name type="scientific">Tieghemostelium lacteum</name>
    <name type="common">Slime mold</name>
    <name type="synonym">Dictyostelium lacteum</name>
    <dbReference type="NCBI Taxonomy" id="361077"/>
    <lineage>
        <taxon>Eukaryota</taxon>
        <taxon>Amoebozoa</taxon>
        <taxon>Evosea</taxon>
        <taxon>Eumycetozoa</taxon>
        <taxon>Dictyostelia</taxon>
        <taxon>Dictyosteliales</taxon>
        <taxon>Raperosteliaceae</taxon>
        <taxon>Tieghemostelium</taxon>
    </lineage>
</organism>
<keyword evidence="15" id="KW-0808">Transferase</keyword>
<gene>
    <name evidence="15" type="ORF">DLAC_05854</name>
</gene>
<dbReference type="UniPathway" id="UPA00378"/>
<comment type="pathway">
    <text evidence="3">Protein modification; protein glycosylation.</text>
</comment>
<evidence type="ECO:0000259" key="14">
    <source>
        <dbReference type="Pfam" id="PF25147"/>
    </source>
</evidence>
<dbReference type="Pfam" id="PF25147">
    <property type="entry name" value="Ribophorin_II_C"/>
    <property type="match status" value="1"/>
</dbReference>
<feature type="domain" description="Ribophorin II third" evidence="13">
    <location>
        <begin position="47"/>
        <end position="171"/>
    </location>
</feature>
<dbReference type="OMA" id="MIYISKI"/>
<dbReference type="GO" id="GO:0006487">
    <property type="term" value="P:protein N-linked glycosylation"/>
    <property type="evidence" value="ECO:0007669"/>
    <property type="project" value="TreeGrafter"/>
</dbReference>
<comment type="function">
    <text evidence="1">Subunit of the oligosaccharyl transferase (OST) complex that catalyzes the initial transfer of a defined glycan (Glc(3)Man(9)GlcNAc(2) in eukaryotes) from the lipid carrier dolichol-pyrophosphate to an asparagine residue within an Asn-X-Ser/Thr consensus motif in nascent polypeptide chains, the first step in protein N-glycosylation. N-glycosylation occurs cotranslationally and the complex associates with the Sec61 complex at the channel-forming translocon complex that mediates protein translocation across the endoplasmic reticulum (ER). All subunits are required for a maximal enzyme activity.</text>
</comment>
<dbReference type="GO" id="GO:0008250">
    <property type="term" value="C:oligosaccharyltransferase complex"/>
    <property type="evidence" value="ECO:0007669"/>
    <property type="project" value="InterPro"/>
</dbReference>
<evidence type="ECO:0000313" key="15">
    <source>
        <dbReference type="EMBL" id="KYQ93216.1"/>
    </source>
</evidence>
<dbReference type="Proteomes" id="UP000076078">
    <property type="component" value="Unassembled WGS sequence"/>
</dbReference>
<evidence type="ECO:0000256" key="3">
    <source>
        <dbReference type="ARBA" id="ARBA00004922"/>
    </source>
</evidence>
<evidence type="ECO:0000256" key="2">
    <source>
        <dbReference type="ARBA" id="ARBA00004477"/>
    </source>
</evidence>
<protein>
    <recommendedName>
        <fullName evidence="11">Ribophorin II</fullName>
    </recommendedName>
    <alternativeName>
        <fullName evidence="10">Ribophorin-2</fullName>
    </alternativeName>
</protein>
<dbReference type="PANTHER" id="PTHR12640:SF0">
    <property type="entry name" value="DOLICHYL-DIPHOSPHOOLIGOSACCHARIDE--PROTEIN GLYCOSYLTRANSFERASE SUBUNIT 2"/>
    <property type="match status" value="1"/>
</dbReference>
<evidence type="ECO:0000256" key="11">
    <source>
        <dbReference type="ARBA" id="ARBA00032139"/>
    </source>
</evidence>
<evidence type="ECO:0000256" key="1">
    <source>
        <dbReference type="ARBA" id="ARBA00002791"/>
    </source>
</evidence>
<dbReference type="InterPro" id="IPR008814">
    <property type="entry name" value="Swp1"/>
</dbReference>
<feature type="transmembrane region" description="Helical" evidence="12">
    <location>
        <begin position="205"/>
        <end position="227"/>
    </location>
</feature>
<dbReference type="InterPro" id="IPR056790">
    <property type="entry name" value="Ribophorin_II_C"/>
</dbReference>
<evidence type="ECO:0000259" key="13">
    <source>
        <dbReference type="Pfam" id="PF23860"/>
    </source>
</evidence>
<evidence type="ECO:0000256" key="9">
    <source>
        <dbReference type="ARBA" id="ARBA00023136"/>
    </source>
</evidence>
<proteinExistence type="inferred from homology"/>
<evidence type="ECO:0000256" key="5">
    <source>
        <dbReference type="ARBA" id="ARBA00022692"/>
    </source>
</evidence>
<keyword evidence="5 12" id="KW-0812">Transmembrane</keyword>
<comment type="caution">
    <text evidence="15">The sequence shown here is derived from an EMBL/GenBank/DDBJ whole genome shotgun (WGS) entry which is preliminary data.</text>
</comment>
<comment type="similarity">
    <text evidence="4">Belongs to the SWP1 family.</text>
</comment>
<feature type="transmembrane region" description="Helical" evidence="12">
    <location>
        <begin position="268"/>
        <end position="285"/>
    </location>
</feature>
<sequence>MIYISKINIKNTKIKTKCTDKLLSIFIVIGIIVGCSIAESTTTTIKDFKITVGESKETLGNSKLVYEVAYGKKLSSSVDIPSNNVAKVVYKVNSNDKALVAQQASIRLYSLDGIDITIPMSYAQSEYSYTLSYKEIAKAFKSHSAEYTLEVIVSDSQLSTPIQWSVGTIKLNFAVQQSSPLSRYPEQKVISHLFRVPEARPSQTISTAFTGLVLAPSAIFVFGMLALGFNLSRFPTGMTFIYCTAFLASITAVTLLIIQYWISLTMVVTLRYLAVLLIPTLFFGQKTLSYLNSERPQLTKEKTN</sequence>
<evidence type="ECO:0000256" key="10">
    <source>
        <dbReference type="ARBA" id="ARBA00030078"/>
    </source>
</evidence>
<dbReference type="InterPro" id="IPR055374">
    <property type="entry name" value="Ribophorin_II_3rd"/>
</dbReference>
<dbReference type="OrthoDB" id="432292at2759"/>
<feature type="domain" description="Ribophorin II C-terminal" evidence="14">
    <location>
        <begin position="194"/>
        <end position="295"/>
    </location>
</feature>
<keyword evidence="7" id="KW-0256">Endoplasmic reticulum</keyword>
<dbReference type="InParanoid" id="A0A151ZGX2"/>
<evidence type="ECO:0000256" key="4">
    <source>
        <dbReference type="ARBA" id="ARBA00009038"/>
    </source>
</evidence>
<dbReference type="AlphaFoldDB" id="A0A151ZGX2"/>
<keyword evidence="16" id="KW-1185">Reference proteome</keyword>
<dbReference type="EMBL" id="LODT01000028">
    <property type="protein sequence ID" value="KYQ93216.1"/>
    <property type="molecule type" value="Genomic_DNA"/>
</dbReference>
<dbReference type="STRING" id="361077.A0A151ZGX2"/>
<keyword evidence="9 12" id="KW-0472">Membrane</keyword>
<dbReference type="PANTHER" id="PTHR12640">
    <property type="entry name" value="RIBOPHORIN II"/>
    <property type="match status" value="1"/>
</dbReference>
<dbReference type="GO" id="GO:0016740">
    <property type="term" value="F:transferase activity"/>
    <property type="evidence" value="ECO:0007669"/>
    <property type="project" value="UniProtKB-KW"/>
</dbReference>
<keyword evidence="6" id="KW-0732">Signal</keyword>
<reference evidence="15 16" key="1">
    <citation type="submission" date="2015-12" db="EMBL/GenBank/DDBJ databases">
        <title>Dictyostelia acquired genes for synthesis and detection of signals that induce cell-type specialization by lateral gene transfer from prokaryotes.</title>
        <authorList>
            <person name="Gloeckner G."/>
            <person name="Schaap P."/>
        </authorList>
    </citation>
    <scope>NUCLEOTIDE SEQUENCE [LARGE SCALE GENOMIC DNA]</scope>
    <source>
        <strain evidence="15 16">TK</strain>
    </source>
</reference>
<dbReference type="Pfam" id="PF23860">
    <property type="entry name" value="Ribophorin_II_3rd"/>
    <property type="match status" value="1"/>
</dbReference>
<comment type="subcellular location">
    <subcellularLocation>
        <location evidence="2">Endoplasmic reticulum membrane</location>
        <topology evidence="2">Multi-pass membrane protein</topology>
    </subcellularLocation>
</comment>